<dbReference type="PANTHER" id="PTHR24362:SF309">
    <property type="entry name" value="PROTEIN KINASE DOMAIN-CONTAINING PROTEIN"/>
    <property type="match status" value="1"/>
</dbReference>
<dbReference type="SUPFAM" id="SSF56112">
    <property type="entry name" value="Protein kinase-like (PK-like)"/>
    <property type="match status" value="1"/>
</dbReference>
<dbReference type="InParanoid" id="A2EBT2"/>
<feature type="domain" description="Protein kinase" evidence="2">
    <location>
        <begin position="14"/>
        <end position="259"/>
    </location>
</feature>
<organism evidence="3 4">
    <name type="scientific">Trichomonas vaginalis (strain ATCC PRA-98 / G3)</name>
    <dbReference type="NCBI Taxonomy" id="412133"/>
    <lineage>
        <taxon>Eukaryota</taxon>
        <taxon>Metamonada</taxon>
        <taxon>Parabasalia</taxon>
        <taxon>Trichomonadida</taxon>
        <taxon>Trichomonadidae</taxon>
        <taxon>Trichomonas</taxon>
    </lineage>
</organism>
<dbReference type="eggNOG" id="KOG0581">
    <property type="taxonomic scope" value="Eukaryota"/>
</dbReference>
<name>A2EBT2_TRIV3</name>
<dbReference type="EMBL" id="DS113348">
    <property type="protein sequence ID" value="EAY09894.1"/>
    <property type="molecule type" value="Genomic_DNA"/>
</dbReference>
<sequence length="350" mass="40473">MNSDEISFLKQHGIIYLHTIGTKTDTTVFLVSSKQYQSNFALTKIPKSRFDQQMIDLLISIDDPKMVHIFKYYEYNNYIYLLMEFCPFDLERQVKGMEKKVDITLNKYVTDVIYAVKSFHDKSLAHCHIKPSKFFIDKFGRIKIGDFLDSIICEEDNEDLKVETKRSKMYQSPEMIKNKKYNPFAADIWALGVTIYNIYTNKYPFQITDSVSLQTKIETGNFSKEEIADHYILEIVSKCLIPDPSKRFTIDQILNLSFFKPKLECSDQKILLQGLKFPSSKSVPAKQNSLTKHNSISPTPNYASPVSNSPKRLIFTPKCISPSCRGKPDARFNMVTRSSIRFFTPPFINS</sequence>
<gene>
    <name evidence="3" type="ORF">TVAG_374010</name>
</gene>
<evidence type="ECO:0000313" key="3">
    <source>
        <dbReference type="EMBL" id="EAY09894.1"/>
    </source>
</evidence>
<dbReference type="GO" id="GO:0005524">
    <property type="term" value="F:ATP binding"/>
    <property type="evidence" value="ECO:0007669"/>
    <property type="project" value="InterPro"/>
</dbReference>
<dbReference type="Gene3D" id="1.10.510.10">
    <property type="entry name" value="Transferase(Phosphotransferase) domain 1"/>
    <property type="match status" value="1"/>
</dbReference>
<dbReference type="SMR" id="A2EBT2"/>
<dbReference type="VEuPathDB" id="TrichDB:TVAGG3_0464370"/>
<keyword evidence="3" id="KW-0418">Kinase</keyword>
<dbReference type="VEuPathDB" id="TrichDB:TVAG_374010"/>
<evidence type="ECO:0000313" key="4">
    <source>
        <dbReference type="Proteomes" id="UP000001542"/>
    </source>
</evidence>
<dbReference type="InterPro" id="IPR011009">
    <property type="entry name" value="Kinase-like_dom_sf"/>
</dbReference>
<protein>
    <submittedName>
        <fullName evidence="3">CAMK family protein kinase</fullName>
    </submittedName>
</protein>
<reference evidence="3" key="1">
    <citation type="submission" date="2006-10" db="EMBL/GenBank/DDBJ databases">
        <authorList>
            <person name="Amadeo P."/>
            <person name="Zhao Q."/>
            <person name="Wortman J."/>
            <person name="Fraser-Liggett C."/>
            <person name="Carlton J."/>
        </authorList>
    </citation>
    <scope>NUCLEOTIDE SEQUENCE</scope>
    <source>
        <strain evidence="3">G3</strain>
    </source>
</reference>
<dbReference type="InterPro" id="IPR000719">
    <property type="entry name" value="Prot_kinase_dom"/>
</dbReference>
<feature type="region of interest" description="Disordered" evidence="1">
    <location>
        <begin position="280"/>
        <end position="308"/>
    </location>
</feature>
<dbReference type="GO" id="GO:0004672">
    <property type="term" value="F:protein kinase activity"/>
    <property type="evidence" value="ECO:0007669"/>
    <property type="project" value="InterPro"/>
</dbReference>
<dbReference type="PANTHER" id="PTHR24362">
    <property type="entry name" value="SERINE/THREONINE-PROTEIN KINASE NEK"/>
    <property type="match status" value="1"/>
</dbReference>
<evidence type="ECO:0000256" key="1">
    <source>
        <dbReference type="SAM" id="MobiDB-lite"/>
    </source>
</evidence>
<dbReference type="Pfam" id="PF00069">
    <property type="entry name" value="Pkinase"/>
    <property type="match status" value="1"/>
</dbReference>
<dbReference type="STRING" id="5722.A2EBT2"/>
<keyword evidence="3" id="KW-0808">Transferase</keyword>
<dbReference type="KEGG" id="tva:4767825"/>
<dbReference type="RefSeq" id="XP_001322117.1">
    <property type="nucleotide sequence ID" value="XM_001322082.1"/>
</dbReference>
<dbReference type="Proteomes" id="UP000001542">
    <property type="component" value="Unassembled WGS sequence"/>
</dbReference>
<dbReference type="PROSITE" id="PS50011">
    <property type="entry name" value="PROTEIN_KINASE_DOM"/>
    <property type="match status" value="1"/>
</dbReference>
<keyword evidence="4" id="KW-1185">Reference proteome</keyword>
<proteinExistence type="predicted"/>
<evidence type="ECO:0000259" key="2">
    <source>
        <dbReference type="PROSITE" id="PS50011"/>
    </source>
</evidence>
<accession>A2EBT2</accession>
<reference evidence="3" key="2">
    <citation type="journal article" date="2007" name="Science">
        <title>Draft genome sequence of the sexually transmitted pathogen Trichomonas vaginalis.</title>
        <authorList>
            <person name="Carlton J.M."/>
            <person name="Hirt R.P."/>
            <person name="Silva J.C."/>
            <person name="Delcher A.L."/>
            <person name="Schatz M."/>
            <person name="Zhao Q."/>
            <person name="Wortman J.R."/>
            <person name="Bidwell S.L."/>
            <person name="Alsmark U.C.M."/>
            <person name="Besteiro S."/>
            <person name="Sicheritz-Ponten T."/>
            <person name="Noel C.J."/>
            <person name="Dacks J.B."/>
            <person name="Foster P.G."/>
            <person name="Simillion C."/>
            <person name="Van de Peer Y."/>
            <person name="Miranda-Saavedra D."/>
            <person name="Barton G.J."/>
            <person name="Westrop G.D."/>
            <person name="Mueller S."/>
            <person name="Dessi D."/>
            <person name="Fiori P.L."/>
            <person name="Ren Q."/>
            <person name="Paulsen I."/>
            <person name="Zhang H."/>
            <person name="Bastida-Corcuera F.D."/>
            <person name="Simoes-Barbosa A."/>
            <person name="Brown M.T."/>
            <person name="Hayes R.D."/>
            <person name="Mukherjee M."/>
            <person name="Okumura C.Y."/>
            <person name="Schneider R."/>
            <person name="Smith A.J."/>
            <person name="Vanacova S."/>
            <person name="Villalvazo M."/>
            <person name="Haas B.J."/>
            <person name="Pertea M."/>
            <person name="Feldblyum T.V."/>
            <person name="Utterback T.R."/>
            <person name="Shu C.L."/>
            <person name="Osoegawa K."/>
            <person name="de Jong P.J."/>
            <person name="Hrdy I."/>
            <person name="Horvathova L."/>
            <person name="Zubacova Z."/>
            <person name="Dolezal P."/>
            <person name="Malik S.B."/>
            <person name="Logsdon J.M. Jr."/>
            <person name="Henze K."/>
            <person name="Gupta A."/>
            <person name="Wang C.C."/>
            <person name="Dunne R.L."/>
            <person name="Upcroft J.A."/>
            <person name="Upcroft P."/>
            <person name="White O."/>
            <person name="Salzberg S.L."/>
            <person name="Tang P."/>
            <person name="Chiu C.-H."/>
            <person name="Lee Y.-S."/>
            <person name="Embley T.M."/>
            <person name="Coombs G.H."/>
            <person name="Mottram J.C."/>
            <person name="Tachezy J."/>
            <person name="Fraser-Liggett C.M."/>
            <person name="Johnson P.J."/>
        </authorList>
    </citation>
    <scope>NUCLEOTIDE SEQUENCE [LARGE SCALE GENOMIC DNA]</scope>
    <source>
        <strain evidence="3">G3</strain>
    </source>
</reference>
<dbReference type="AlphaFoldDB" id="A2EBT2"/>